<dbReference type="AlphaFoldDB" id="A0A0G4M0C0"/>
<feature type="region of interest" description="Disordered" evidence="5">
    <location>
        <begin position="530"/>
        <end position="556"/>
    </location>
</feature>
<evidence type="ECO:0000313" key="7">
    <source>
        <dbReference type="Proteomes" id="UP000044602"/>
    </source>
</evidence>
<feature type="region of interest" description="Disordered" evidence="5">
    <location>
        <begin position="586"/>
        <end position="775"/>
    </location>
</feature>
<evidence type="ECO:0000256" key="1">
    <source>
        <dbReference type="ARBA" id="ARBA00013201"/>
    </source>
</evidence>
<keyword evidence="7" id="KW-1185">Reference proteome</keyword>
<evidence type="ECO:0000313" key="6">
    <source>
        <dbReference type="EMBL" id="CRK27707.1"/>
    </source>
</evidence>
<dbReference type="EMBL" id="CVQH01020485">
    <property type="protein sequence ID" value="CRK27707.1"/>
    <property type="molecule type" value="Genomic_DNA"/>
</dbReference>
<keyword evidence="4" id="KW-0443">Lipid metabolism</keyword>
<name>A0A0G4M0C0_VERLO</name>
<dbReference type="Proteomes" id="UP000044602">
    <property type="component" value="Unassembled WGS sequence"/>
</dbReference>
<feature type="non-terminal residue" evidence="6">
    <location>
        <position position="1"/>
    </location>
</feature>
<evidence type="ECO:0000256" key="2">
    <source>
        <dbReference type="ARBA" id="ARBA00022801"/>
    </source>
</evidence>
<dbReference type="PANTHER" id="PTHR10272">
    <property type="entry name" value="PLATELET-ACTIVATING FACTOR ACETYLHYDROLASE"/>
    <property type="match status" value="1"/>
</dbReference>
<dbReference type="STRING" id="100787.A0A0G4M0C0"/>
<evidence type="ECO:0000256" key="4">
    <source>
        <dbReference type="ARBA" id="ARBA00023098"/>
    </source>
</evidence>
<evidence type="ECO:0000256" key="3">
    <source>
        <dbReference type="ARBA" id="ARBA00022963"/>
    </source>
</evidence>
<accession>A0A0G4M0C0</accession>
<dbReference type="PANTHER" id="PTHR10272:SF7">
    <property type="entry name" value="PHOSPHOLIPASE-RELATED"/>
    <property type="match status" value="1"/>
</dbReference>
<keyword evidence="2" id="KW-0378">Hydrolase</keyword>
<dbReference type="InterPro" id="IPR029058">
    <property type="entry name" value="AB_hydrolase_fold"/>
</dbReference>
<evidence type="ECO:0000256" key="5">
    <source>
        <dbReference type="SAM" id="MobiDB-lite"/>
    </source>
</evidence>
<reference evidence="6 7" key="1">
    <citation type="submission" date="2015-05" db="EMBL/GenBank/DDBJ databases">
        <authorList>
            <person name="Wang D.B."/>
            <person name="Wang M."/>
        </authorList>
    </citation>
    <scope>NUCLEOTIDE SEQUENCE [LARGE SCALE GENOMIC DNA]</scope>
    <source>
        <strain evidence="6">VL1</strain>
    </source>
</reference>
<feature type="compositionally biased region" description="Polar residues" evidence="5">
    <location>
        <begin position="679"/>
        <end position="691"/>
    </location>
</feature>
<dbReference type="Pfam" id="PF03403">
    <property type="entry name" value="PAF-AH_p_II"/>
    <property type="match status" value="1"/>
</dbReference>
<dbReference type="EC" id="3.1.1.47" evidence="1"/>
<feature type="non-terminal residue" evidence="6">
    <location>
        <position position="775"/>
    </location>
</feature>
<dbReference type="GO" id="GO:0016042">
    <property type="term" value="P:lipid catabolic process"/>
    <property type="evidence" value="ECO:0007669"/>
    <property type="project" value="UniProtKB-KW"/>
</dbReference>
<proteinExistence type="predicted"/>
<dbReference type="GO" id="GO:0003847">
    <property type="term" value="F:1-alkyl-2-acetylglycerophosphocholine esterase activity"/>
    <property type="evidence" value="ECO:0007669"/>
    <property type="project" value="UniProtKB-EC"/>
</dbReference>
<dbReference type="Gene3D" id="3.40.50.1820">
    <property type="entry name" value="alpha/beta hydrolase"/>
    <property type="match status" value="1"/>
</dbReference>
<gene>
    <name evidence="6" type="ORF">BN1708_014929</name>
</gene>
<dbReference type="SUPFAM" id="SSF53474">
    <property type="entry name" value="alpha/beta-Hydrolases"/>
    <property type="match status" value="2"/>
</dbReference>
<protein>
    <recommendedName>
        <fullName evidence="1">1-alkyl-2-acetylglycerophosphocholine esterase</fullName>
        <ecNumber evidence="1">3.1.1.47</ecNumber>
    </recommendedName>
</protein>
<sequence length="775" mass="83296">IPTSLFFFPSSNSTQRLLLAHGCIDDTSEPSELDRQTPIMTSSSSPAAKLSAYLSQLNPVPTFPDYTGPYKVGTVDVEIPVTELESPSPAPESAADIYTVSCRIYYPAAPDSTGKPISWLPSPQRHHVSAYTQFVGIKPLLADFVSYADPSLYTLMLERRANHCSFLPRHLHYTTIPALKNADLLEPNTPNGRWPTMIFSHGLGGNRNTYSVVAGSLASHGIVVVCPEHRDGSAVASFVRIPQAQDSYFIRNTRRVVPYIRLPHDNTPEISTAREDQLRIRLWELGLAHAAILAIDRAEPLKNLNKSTPSLGFFAKKLHVHEPGSIIFAGHSFGSASIVQLLKSTYYADSPALAKMERPLFTPAPDSELSKQITEKNVTMLLDMWCFPLLAPNSAPLFDLPLPAYANVPSAPGGKALLAVESDAFYKWTEHLHVTARVLSPDPSQKVITADLYQRNNGISLPEPNFFYVEKSAHLSQSDFGILFPWLTKRIFNSVEPERALRVNLRAQLQVLRANGVPVARTWVGDLVDGVGADKDDSGSGSEGEGEGEVSDGVTDDRAIFLRSDGKIVDCWHWVETIGKGDEKKADAQAGESVSAQVADVEASAPQMEAEIEPPVVGRTVSASAQPHKKKEIVVIMAPPSKNSAHAKSAEQEIRNRGSPTSGAGRTPAEGATAADANPPSTNGGSGSQSKADAARPGKKGKAATGGENSDGSAVTGGQPRRLKALAEEKLDGRAGNPSQLGDPISLEVEDGRKQGEKGDVADGQRGGPGRESKL</sequence>
<feature type="compositionally biased region" description="Basic and acidic residues" evidence="5">
    <location>
        <begin position="750"/>
        <end position="775"/>
    </location>
</feature>
<organism evidence="6 7">
    <name type="scientific">Verticillium longisporum</name>
    <name type="common">Verticillium dahliae var. longisporum</name>
    <dbReference type="NCBI Taxonomy" id="100787"/>
    <lineage>
        <taxon>Eukaryota</taxon>
        <taxon>Fungi</taxon>
        <taxon>Dikarya</taxon>
        <taxon>Ascomycota</taxon>
        <taxon>Pezizomycotina</taxon>
        <taxon>Sordariomycetes</taxon>
        <taxon>Hypocreomycetidae</taxon>
        <taxon>Glomerellales</taxon>
        <taxon>Plectosphaerellaceae</taxon>
        <taxon>Verticillium</taxon>
    </lineage>
</organism>
<keyword evidence="3" id="KW-0442">Lipid degradation</keyword>